<accession>A0A377QAT4</accession>
<evidence type="ECO:0000313" key="4">
    <source>
        <dbReference type="Proteomes" id="UP000295794"/>
    </source>
</evidence>
<organism evidence="1 3">
    <name type="scientific">Iodobacter fluviatilis</name>
    <dbReference type="NCBI Taxonomy" id="537"/>
    <lineage>
        <taxon>Bacteria</taxon>
        <taxon>Pseudomonadati</taxon>
        <taxon>Pseudomonadota</taxon>
        <taxon>Betaproteobacteria</taxon>
        <taxon>Neisseriales</taxon>
        <taxon>Chitinibacteraceae</taxon>
        <taxon>Iodobacter</taxon>
    </lineage>
</organism>
<protein>
    <submittedName>
        <fullName evidence="1">Uncharacterized protein</fullName>
    </submittedName>
</protein>
<dbReference type="Proteomes" id="UP000255108">
    <property type="component" value="Unassembled WGS sequence"/>
</dbReference>
<evidence type="ECO:0000313" key="1">
    <source>
        <dbReference type="EMBL" id="STQ91927.1"/>
    </source>
</evidence>
<dbReference type="SUPFAM" id="SSF47413">
    <property type="entry name" value="lambda repressor-like DNA-binding domains"/>
    <property type="match status" value="1"/>
</dbReference>
<evidence type="ECO:0000313" key="3">
    <source>
        <dbReference type="Proteomes" id="UP000255108"/>
    </source>
</evidence>
<dbReference type="Gene3D" id="1.10.260.40">
    <property type="entry name" value="lambda repressor-like DNA-binding domains"/>
    <property type="match status" value="1"/>
</dbReference>
<dbReference type="AlphaFoldDB" id="A0A377QAT4"/>
<dbReference type="InterPro" id="IPR010982">
    <property type="entry name" value="Lambda_DNA-bd_dom_sf"/>
</dbReference>
<dbReference type="GO" id="GO:0003677">
    <property type="term" value="F:DNA binding"/>
    <property type="evidence" value="ECO:0007669"/>
    <property type="project" value="InterPro"/>
</dbReference>
<evidence type="ECO:0000313" key="2">
    <source>
        <dbReference type="EMBL" id="TCU81429.1"/>
    </source>
</evidence>
<name>A0A377QAT4_9NEIS</name>
<sequence length="110" mass="12822">MTPEQESQHLKQASNEELCAYLAAKIRRSRKLRKESQVQFAARAGIALRTYKRLETYGQGHLETFLKALSALDRCHYLNLLFPFDQPKPRILSLEERLEAMRKRSSESNN</sequence>
<gene>
    <name evidence="2" type="ORF">EV682_12267</name>
    <name evidence="1" type="ORF">NCTC11159_03010</name>
</gene>
<reference evidence="2 4" key="2">
    <citation type="submission" date="2019-03" db="EMBL/GenBank/DDBJ databases">
        <title>Genomic Encyclopedia of Type Strains, Phase IV (KMG-IV): sequencing the most valuable type-strain genomes for metagenomic binning, comparative biology and taxonomic classification.</title>
        <authorList>
            <person name="Goeker M."/>
        </authorList>
    </citation>
    <scope>NUCLEOTIDE SEQUENCE [LARGE SCALE GENOMIC DNA]</scope>
    <source>
        <strain evidence="2 4">DSM 3764</strain>
    </source>
</reference>
<dbReference type="OrthoDB" id="9134063at2"/>
<proteinExistence type="predicted"/>
<dbReference type="EMBL" id="SMBT01000022">
    <property type="protein sequence ID" value="TCU81429.1"/>
    <property type="molecule type" value="Genomic_DNA"/>
</dbReference>
<dbReference type="RefSeq" id="WP_115228117.1">
    <property type="nucleotide sequence ID" value="NZ_CAWOLO010000022.1"/>
</dbReference>
<dbReference type="EMBL" id="UGHR01000001">
    <property type="protein sequence ID" value="STQ91927.1"/>
    <property type="molecule type" value="Genomic_DNA"/>
</dbReference>
<reference evidence="1 3" key="1">
    <citation type="submission" date="2018-06" db="EMBL/GenBank/DDBJ databases">
        <authorList>
            <consortium name="Pathogen Informatics"/>
            <person name="Doyle S."/>
        </authorList>
    </citation>
    <scope>NUCLEOTIDE SEQUENCE [LARGE SCALE GENOMIC DNA]</scope>
    <source>
        <strain evidence="1 3">NCTC11159</strain>
    </source>
</reference>
<keyword evidence="4" id="KW-1185">Reference proteome</keyword>
<dbReference type="Proteomes" id="UP000295794">
    <property type="component" value="Unassembled WGS sequence"/>
</dbReference>